<dbReference type="EMBL" id="JBDJPC010000007">
    <property type="protein sequence ID" value="KAL1493574.1"/>
    <property type="molecule type" value="Genomic_DNA"/>
</dbReference>
<dbReference type="Pfam" id="PF10155">
    <property type="entry name" value="CNOT11"/>
    <property type="match status" value="1"/>
</dbReference>
<evidence type="ECO:0000256" key="4">
    <source>
        <dbReference type="ARBA" id="ARBA00014872"/>
    </source>
</evidence>
<comment type="caution">
    <text evidence="10">The sequence shown here is derived from an EMBL/GenBank/DDBJ whole genome shotgun (WGS) entry which is preliminary data.</text>
</comment>
<keyword evidence="7" id="KW-0943">RNA-mediated gene silencing</keyword>
<evidence type="ECO:0000313" key="10">
    <source>
        <dbReference type="EMBL" id="KAL1493574.1"/>
    </source>
</evidence>
<keyword evidence="9" id="KW-0539">Nucleus</keyword>
<dbReference type="InterPro" id="IPR019312">
    <property type="entry name" value="CNOT11"/>
</dbReference>
<dbReference type="Proteomes" id="UP001566132">
    <property type="component" value="Unassembled WGS sequence"/>
</dbReference>
<evidence type="ECO:0000256" key="7">
    <source>
        <dbReference type="ARBA" id="ARBA00023158"/>
    </source>
</evidence>
<dbReference type="GO" id="GO:0005737">
    <property type="term" value="C:cytoplasm"/>
    <property type="evidence" value="ECO:0007669"/>
    <property type="project" value="UniProtKB-SubCell"/>
</dbReference>
<name>A0ABD1EFU8_HYPHA</name>
<organism evidence="10 11">
    <name type="scientific">Hypothenemus hampei</name>
    <name type="common">Coffee berry borer</name>
    <dbReference type="NCBI Taxonomy" id="57062"/>
    <lineage>
        <taxon>Eukaryota</taxon>
        <taxon>Metazoa</taxon>
        <taxon>Ecdysozoa</taxon>
        <taxon>Arthropoda</taxon>
        <taxon>Hexapoda</taxon>
        <taxon>Insecta</taxon>
        <taxon>Pterygota</taxon>
        <taxon>Neoptera</taxon>
        <taxon>Endopterygota</taxon>
        <taxon>Coleoptera</taxon>
        <taxon>Polyphaga</taxon>
        <taxon>Cucujiformia</taxon>
        <taxon>Curculionidae</taxon>
        <taxon>Scolytinae</taxon>
        <taxon>Hypothenemus</taxon>
    </lineage>
</organism>
<keyword evidence="8" id="KW-0804">Transcription</keyword>
<keyword evidence="5" id="KW-0963">Cytoplasm</keyword>
<sequence length="456" mass="51551">MALTANQCNLLLDIFEPENIKSKTLEVISNDLNKKFQKTDHLKVGNCLVMLLQQNLLQEKDQRLAAITVLYELYRSEPLISNPFGSVFVQLLYPPEQHNTVGAPKLEYPGQLPKLTEAEKHFLCLLLSDVHRDSLLRRTGSQITNLDISPKSKSDFSALRLSLAEKLIELPHTSKSGIPVILSLPDKNQQKSTEEVYIRDIVNKLAAGENAPINKVYKPELVTLAPPLLNCQDELVWLNATNPKEHLVCYDATMCIPDIAGYEVRQLMNKAYKAALSLPQQQQLLGELEKDPKLVYHIGLTPQKLPELVENNPLIAIEVLLKLMQSKQITEYFSILVNMEMSLHSMEVVNRLTTTVDLPTEFVHLYISNCISTCETIKDRYMQNRLVRLVCVFLQSLIRNKIINVQELFIEVQAFCIEFSRIREAAALFRLLKQLESGELGLTCSPTSGGKTKSDA</sequence>
<evidence type="ECO:0000256" key="2">
    <source>
        <dbReference type="ARBA" id="ARBA00004496"/>
    </source>
</evidence>
<dbReference type="PANTHER" id="PTHR15975:SF0">
    <property type="entry name" value="CCR4-NOT TRANSCRIPTION COMPLEX SUBUNIT 11"/>
    <property type="match status" value="1"/>
</dbReference>
<dbReference type="AlphaFoldDB" id="A0ABD1EFU8"/>
<keyword evidence="6" id="KW-0805">Transcription regulation</keyword>
<comment type="similarity">
    <text evidence="3">Belongs to the CNOT11 family.</text>
</comment>
<dbReference type="PANTHER" id="PTHR15975">
    <property type="entry name" value="CCR4-NOT TRANSCRIPTION COMPLEX SUBUNIT 11"/>
    <property type="match status" value="1"/>
</dbReference>
<evidence type="ECO:0000313" key="11">
    <source>
        <dbReference type="Proteomes" id="UP001566132"/>
    </source>
</evidence>
<accession>A0ABD1EFU8</accession>
<proteinExistence type="inferred from homology"/>
<dbReference type="GO" id="GO:0005634">
    <property type="term" value="C:nucleus"/>
    <property type="evidence" value="ECO:0007669"/>
    <property type="project" value="UniProtKB-SubCell"/>
</dbReference>
<evidence type="ECO:0000256" key="6">
    <source>
        <dbReference type="ARBA" id="ARBA00023015"/>
    </source>
</evidence>
<comment type="subcellular location">
    <subcellularLocation>
        <location evidence="2">Cytoplasm</location>
    </subcellularLocation>
    <subcellularLocation>
        <location evidence="1">Nucleus</location>
    </subcellularLocation>
</comment>
<dbReference type="GO" id="GO:0031047">
    <property type="term" value="P:regulatory ncRNA-mediated gene silencing"/>
    <property type="evidence" value="ECO:0007669"/>
    <property type="project" value="UniProtKB-KW"/>
</dbReference>
<evidence type="ECO:0000256" key="8">
    <source>
        <dbReference type="ARBA" id="ARBA00023163"/>
    </source>
</evidence>
<gene>
    <name evidence="10" type="ORF">ABEB36_009276</name>
</gene>
<reference evidence="10 11" key="1">
    <citation type="submission" date="2024-05" db="EMBL/GenBank/DDBJ databases">
        <title>Genetic variation in Jamaican populations of the coffee berry borer (Hypothenemus hampei).</title>
        <authorList>
            <person name="Errbii M."/>
            <person name="Myrie A."/>
        </authorList>
    </citation>
    <scope>NUCLEOTIDE SEQUENCE [LARGE SCALE GENOMIC DNA]</scope>
    <source>
        <strain evidence="10">JA-Hopewell-2020-01-JO</strain>
        <tissue evidence="10">Whole body</tissue>
    </source>
</reference>
<evidence type="ECO:0000256" key="5">
    <source>
        <dbReference type="ARBA" id="ARBA00022490"/>
    </source>
</evidence>
<evidence type="ECO:0000256" key="3">
    <source>
        <dbReference type="ARBA" id="ARBA00008030"/>
    </source>
</evidence>
<protein>
    <recommendedName>
        <fullName evidence="4">CCR4-NOT transcription complex subunit 11</fullName>
    </recommendedName>
</protein>
<evidence type="ECO:0000256" key="1">
    <source>
        <dbReference type="ARBA" id="ARBA00004123"/>
    </source>
</evidence>
<keyword evidence="11" id="KW-1185">Reference proteome</keyword>
<evidence type="ECO:0000256" key="9">
    <source>
        <dbReference type="ARBA" id="ARBA00023242"/>
    </source>
</evidence>